<dbReference type="InterPro" id="IPR021139">
    <property type="entry name" value="NYN"/>
</dbReference>
<evidence type="ECO:0000313" key="2">
    <source>
        <dbReference type="EMBL" id="KPV54441.1"/>
    </source>
</evidence>
<organism evidence="2 3">
    <name type="scientific">Kouleothrix aurantiaca</name>
    <dbReference type="NCBI Taxonomy" id="186479"/>
    <lineage>
        <taxon>Bacteria</taxon>
        <taxon>Bacillati</taxon>
        <taxon>Chloroflexota</taxon>
        <taxon>Chloroflexia</taxon>
        <taxon>Chloroflexales</taxon>
        <taxon>Roseiflexineae</taxon>
        <taxon>Roseiflexaceae</taxon>
        <taxon>Kouleothrix</taxon>
    </lineage>
</organism>
<dbReference type="GO" id="GO:0004540">
    <property type="term" value="F:RNA nuclease activity"/>
    <property type="evidence" value="ECO:0007669"/>
    <property type="project" value="InterPro"/>
</dbReference>
<dbReference type="EMBL" id="LJCR01000056">
    <property type="protein sequence ID" value="KPV54441.1"/>
    <property type="molecule type" value="Genomic_DNA"/>
</dbReference>
<keyword evidence="3" id="KW-1185">Reference proteome</keyword>
<dbReference type="Proteomes" id="UP000050509">
    <property type="component" value="Unassembled WGS sequence"/>
</dbReference>
<dbReference type="Pfam" id="PF01936">
    <property type="entry name" value="NYN"/>
    <property type="match status" value="1"/>
</dbReference>
<gene>
    <name evidence="2" type="ORF">SE17_03715</name>
</gene>
<evidence type="ECO:0000313" key="3">
    <source>
        <dbReference type="Proteomes" id="UP000050509"/>
    </source>
</evidence>
<feature type="domain" description="NYN" evidence="1">
    <location>
        <begin position="44"/>
        <end position="189"/>
    </location>
</feature>
<dbReference type="AlphaFoldDB" id="A0A0P9FCK3"/>
<dbReference type="Gene3D" id="3.40.50.1010">
    <property type="entry name" value="5'-nuclease"/>
    <property type="match status" value="1"/>
</dbReference>
<dbReference type="PANTHER" id="PTHR35458">
    <property type="entry name" value="SLR0755 PROTEIN"/>
    <property type="match status" value="1"/>
</dbReference>
<accession>A0A0P9FCK3</accession>
<sequence>MKRPKNTPIQDWPLVPLTYEQSTEAKLANSVIVIGRTHVQRRRVRLVVDGDNLFLSRPRGVWINHSVLFPFARSFGELVEAVLYLSADPHNQPKQGYIKAMRRLGFTVIPRPHVTRHDGAHKSDVDAKLSWDMAKSALRNEMDLVILVSGDYSFYANLEDLQAWNIEVYVIGHEGHTSLNLQRRANRFWFAHEIEGLLTKERPNRKSSTSTPQADSVGGDVFAALASYRTPEEELLASLLEIELGL</sequence>
<dbReference type="PANTHER" id="PTHR35458:SF8">
    <property type="entry name" value="SLR0650 PROTEIN"/>
    <property type="match status" value="1"/>
</dbReference>
<protein>
    <recommendedName>
        <fullName evidence="1">NYN domain-containing protein</fullName>
    </recommendedName>
</protein>
<comment type="caution">
    <text evidence="2">The sequence shown here is derived from an EMBL/GenBank/DDBJ whole genome shotgun (WGS) entry which is preliminary data.</text>
</comment>
<reference evidence="2 3" key="1">
    <citation type="submission" date="2015-09" db="EMBL/GenBank/DDBJ databases">
        <title>Draft genome sequence of Kouleothrix aurantiaca JCM 19913.</title>
        <authorList>
            <person name="Hemp J."/>
        </authorList>
    </citation>
    <scope>NUCLEOTIDE SEQUENCE [LARGE SCALE GENOMIC DNA]</scope>
    <source>
        <strain evidence="2 3">COM-B</strain>
    </source>
</reference>
<evidence type="ECO:0000259" key="1">
    <source>
        <dbReference type="Pfam" id="PF01936"/>
    </source>
</evidence>
<proteinExistence type="predicted"/>
<name>A0A0P9FCK3_9CHLR</name>
<dbReference type="InterPro" id="IPR047140">
    <property type="entry name" value="LabA"/>
</dbReference>